<organism evidence="21 23">
    <name type="scientific">Yersinia aldovae</name>
    <dbReference type="NCBI Taxonomy" id="29483"/>
    <lineage>
        <taxon>Bacteria</taxon>
        <taxon>Pseudomonadati</taxon>
        <taxon>Pseudomonadota</taxon>
        <taxon>Gammaproteobacteria</taxon>
        <taxon>Enterobacterales</taxon>
        <taxon>Yersiniaceae</taxon>
        <taxon>Yersinia</taxon>
    </lineage>
</organism>
<comment type="similarity">
    <text evidence="2 14 16">Belongs to the TonB-dependent receptor family.</text>
</comment>
<dbReference type="FunFam" id="2.170.130.10:FF:000010">
    <property type="entry name" value="Ferripyoverdine receptor"/>
    <property type="match status" value="1"/>
</dbReference>
<keyword evidence="6 14" id="KW-0812">Transmembrane</keyword>
<dbReference type="GO" id="GO:0015344">
    <property type="term" value="F:siderophore uptake transmembrane transporter activity"/>
    <property type="evidence" value="ECO:0007669"/>
    <property type="project" value="TreeGrafter"/>
</dbReference>
<comment type="subcellular location">
    <subcellularLocation>
        <location evidence="1 14">Cell outer membrane</location>
        <topology evidence="1 14">Multi-pass membrane protein</topology>
    </subcellularLocation>
</comment>
<evidence type="ECO:0000256" key="17">
    <source>
        <dbReference type="SAM" id="SignalP"/>
    </source>
</evidence>
<protein>
    <submittedName>
        <fullName evidence="21">Outer membrane iron/siderophore receptor</fullName>
    </submittedName>
</protein>
<dbReference type="InterPro" id="IPR036942">
    <property type="entry name" value="Beta-barrel_TonB_sf"/>
</dbReference>
<evidence type="ECO:0000256" key="16">
    <source>
        <dbReference type="RuleBase" id="RU003357"/>
    </source>
</evidence>
<evidence type="ECO:0000256" key="4">
    <source>
        <dbReference type="ARBA" id="ARBA00022452"/>
    </source>
</evidence>
<dbReference type="CDD" id="cd01347">
    <property type="entry name" value="ligand_gated_channel"/>
    <property type="match status" value="1"/>
</dbReference>
<keyword evidence="12 21" id="KW-0675">Receptor</keyword>
<feature type="domain" description="TonB-dependent receptor plug" evidence="19">
    <location>
        <begin position="93"/>
        <end position="195"/>
    </location>
</feature>
<keyword evidence="11 14" id="KW-0472">Membrane</keyword>
<evidence type="ECO:0000256" key="15">
    <source>
        <dbReference type="PROSITE-ProRule" id="PRU10144"/>
    </source>
</evidence>
<evidence type="ECO:0000259" key="19">
    <source>
        <dbReference type="Pfam" id="PF07715"/>
    </source>
</evidence>
<dbReference type="SUPFAM" id="SSF56935">
    <property type="entry name" value="Porins"/>
    <property type="match status" value="1"/>
</dbReference>
<name>A0A0T9UPH2_YERAL</name>
<evidence type="ECO:0000256" key="6">
    <source>
        <dbReference type="ARBA" id="ARBA00022692"/>
    </source>
</evidence>
<dbReference type="EMBL" id="CQEJ01000023">
    <property type="protein sequence ID" value="CNL58929.1"/>
    <property type="molecule type" value="Genomic_DNA"/>
</dbReference>
<evidence type="ECO:0000259" key="18">
    <source>
        <dbReference type="Pfam" id="PF00593"/>
    </source>
</evidence>
<evidence type="ECO:0000256" key="14">
    <source>
        <dbReference type="PROSITE-ProRule" id="PRU01360"/>
    </source>
</evidence>
<dbReference type="EMBL" id="CQEH01000020">
    <property type="protein sequence ID" value="CNL53639.1"/>
    <property type="molecule type" value="Genomic_DNA"/>
</dbReference>
<dbReference type="InterPro" id="IPR012910">
    <property type="entry name" value="Plug_dom"/>
</dbReference>
<evidence type="ECO:0000313" key="22">
    <source>
        <dbReference type="Proteomes" id="UP000038647"/>
    </source>
</evidence>
<accession>A0A0T9UPH2</accession>
<dbReference type="eggNOG" id="COG4773">
    <property type="taxonomic scope" value="Bacteria"/>
</dbReference>
<keyword evidence="10 16" id="KW-0798">TonB box</keyword>
<feature type="domain" description="TonB-dependent receptor-like beta-barrel" evidence="18">
    <location>
        <begin position="300"/>
        <end position="718"/>
    </location>
</feature>
<evidence type="ECO:0000313" key="21">
    <source>
        <dbReference type="EMBL" id="CNL58929.1"/>
    </source>
</evidence>
<evidence type="ECO:0000256" key="8">
    <source>
        <dbReference type="ARBA" id="ARBA00023004"/>
    </source>
</evidence>
<evidence type="ECO:0000256" key="2">
    <source>
        <dbReference type="ARBA" id="ARBA00009810"/>
    </source>
</evidence>
<keyword evidence="9" id="KW-0406">Ion transport</keyword>
<evidence type="ECO:0000256" key="13">
    <source>
        <dbReference type="ARBA" id="ARBA00023237"/>
    </source>
</evidence>
<dbReference type="Pfam" id="PF07715">
    <property type="entry name" value="Plug"/>
    <property type="match status" value="1"/>
</dbReference>
<evidence type="ECO:0000256" key="5">
    <source>
        <dbReference type="ARBA" id="ARBA00022496"/>
    </source>
</evidence>
<evidence type="ECO:0000256" key="11">
    <source>
        <dbReference type="ARBA" id="ARBA00023136"/>
    </source>
</evidence>
<dbReference type="PANTHER" id="PTHR32552:SF74">
    <property type="entry name" value="HYDROXAMATE SIDEROPHORE RECEPTOR FHUE"/>
    <property type="match status" value="1"/>
</dbReference>
<dbReference type="GO" id="GO:0038023">
    <property type="term" value="F:signaling receptor activity"/>
    <property type="evidence" value="ECO:0007669"/>
    <property type="project" value="InterPro"/>
</dbReference>
<dbReference type="STRING" id="1453495.AT01_1807"/>
<evidence type="ECO:0000313" key="20">
    <source>
        <dbReference type="EMBL" id="CNL53639.1"/>
    </source>
</evidence>
<dbReference type="GO" id="GO:0015891">
    <property type="term" value="P:siderophore transport"/>
    <property type="evidence" value="ECO:0007669"/>
    <property type="project" value="InterPro"/>
</dbReference>
<dbReference type="Gene3D" id="2.40.170.20">
    <property type="entry name" value="TonB-dependent receptor, beta-barrel domain"/>
    <property type="match status" value="1"/>
</dbReference>
<keyword evidence="13 14" id="KW-0998">Cell outer membrane</keyword>
<reference evidence="20 22" key="2">
    <citation type="submission" date="2015-03" db="EMBL/GenBank/DDBJ databases">
        <authorList>
            <consortium name="Pathogen Informatics"/>
            <person name="Murphy D."/>
        </authorList>
    </citation>
    <scope>NUCLEOTIDE SEQUENCE [LARGE SCALE GENOMIC DNA]</scope>
    <source>
        <strain evidence="20 22">IP08791</strain>
    </source>
</reference>
<keyword evidence="5" id="KW-0410">Iron transport</keyword>
<evidence type="ECO:0000256" key="1">
    <source>
        <dbReference type="ARBA" id="ARBA00004571"/>
    </source>
</evidence>
<dbReference type="InterPro" id="IPR010917">
    <property type="entry name" value="TonB_rcpt_CS"/>
</dbReference>
<dbReference type="PROSITE" id="PS52016">
    <property type="entry name" value="TONB_DEPENDENT_REC_3"/>
    <property type="match status" value="1"/>
</dbReference>
<keyword evidence="4 14" id="KW-1134">Transmembrane beta strand</keyword>
<keyword evidence="8" id="KW-0408">Iron</keyword>
<sequence>MKRSDGKNQIHLQSSHRVKPVAWFFVANLSLLGSAYAASDNNNDSEKSSPKNNAEETTMTVIASPLNHAGVTEDSGSYNTSSMSTATGLNISARETPQSVSILTKQRMRDQNLTSVESAVNNITGLNVRQFDSDRFGFTSRGMSVNNIMRDGVATFYDTRFNYGDNTLDTDMFDRIEVVRGAAGLMTGPGNPSAVINLVRKRPTQDFRGSVSASAGSWDKWRTTLDLSGPLNSDGSVRGRFVTAYQDTHSFVDRYNQSSNPFYGILEVDLTPDTLLTLGADTQRNMTRGGMFGGLPLFYSDGGRTHYGRSASTAPDWASSETRTQSLFSSLQHQFDNGWNIKGTFTFDNDKLLQNVMWADGYPDRTTNIGMRPGSMSLIDGTRRQQNYDIQVNGHYSLFGRQHQLGFGWNHQRQNFDNDYYNPANCSTRSTCPGLGDFTQPGWQYPKPIWSNTRAYGSKGRNDQTAQYVVTQLSLDDPLTLILGGRLTTWETQGDNFGTPQNAKYKNQFVPYSGLIYDINSNFSVYTSYTEIFNPENRRNRDNQLLDPISGQNYEVGMKGVAFDNSIDYSLAVFEIRQDNMPVADTTAPRLPDNSSPYYAVDGTKTRGFEAEISGKVTENWNLFAGYTQYHVQRPNGQTFTPITPQKVLKVFTTYTLPGPMKDLTLGGGVNWQGKTYSDVTSPTGVQRVGQDSFAVYSLMSRYQFTPQLSLTVNLDNLFNQHYYSQIGQYSQYLMGKPRNVDATVRYTF</sequence>
<dbReference type="InterPro" id="IPR037066">
    <property type="entry name" value="Plug_dom_sf"/>
</dbReference>
<feature type="short sequence motif" description="TonB C-terminal box" evidence="15">
    <location>
        <begin position="732"/>
        <end position="749"/>
    </location>
</feature>
<keyword evidence="3 14" id="KW-0813">Transport</keyword>
<gene>
    <name evidence="21" type="primary">fhuE</name>
    <name evidence="21" type="ORF">ERS137965_03458</name>
    <name evidence="20" type="ORF">ERS137966_03509</name>
</gene>
<evidence type="ECO:0000256" key="3">
    <source>
        <dbReference type="ARBA" id="ARBA00022448"/>
    </source>
</evidence>
<dbReference type="InterPro" id="IPR010105">
    <property type="entry name" value="TonB_sidphr_rcpt"/>
</dbReference>
<keyword evidence="7 17" id="KW-0732">Signal</keyword>
<dbReference type="OrthoDB" id="8663017at2"/>
<reference evidence="21 23" key="1">
    <citation type="submission" date="2015-03" db="EMBL/GenBank/DDBJ databases">
        <authorList>
            <person name="Murphy D."/>
        </authorList>
    </citation>
    <scope>NUCLEOTIDE SEQUENCE [LARGE SCALE GENOMIC DNA]</scope>
    <source>
        <strain evidence="21 23">IP06005</strain>
    </source>
</reference>
<feature type="signal peptide" evidence="17">
    <location>
        <begin position="1"/>
        <end position="37"/>
    </location>
</feature>
<evidence type="ECO:0000313" key="23">
    <source>
        <dbReference type="Proteomes" id="UP000041595"/>
    </source>
</evidence>
<evidence type="ECO:0000256" key="12">
    <source>
        <dbReference type="ARBA" id="ARBA00023170"/>
    </source>
</evidence>
<dbReference type="PANTHER" id="PTHR32552">
    <property type="entry name" value="FERRICHROME IRON RECEPTOR-RELATED"/>
    <property type="match status" value="1"/>
</dbReference>
<evidence type="ECO:0000256" key="10">
    <source>
        <dbReference type="ARBA" id="ARBA00023077"/>
    </source>
</evidence>
<dbReference type="RefSeq" id="WP_042839927.1">
    <property type="nucleotide sequence ID" value="NZ_CABHPY010000051.1"/>
</dbReference>
<evidence type="ECO:0000256" key="7">
    <source>
        <dbReference type="ARBA" id="ARBA00022729"/>
    </source>
</evidence>
<feature type="chain" id="PRO_5006698935" evidence="17">
    <location>
        <begin position="38"/>
        <end position="749"/>
    </location>
</feature>
<dbReference type="Proteomes" id="UP000041595">
    <property type="component" value="Unassembled WGS sequence"/>
</dbReference>
<dbReference type="InterPro" id="IPR000531">
    <property type="entry name" value="Beta-barrel_TonB"/>
</dbReference>
<dbReference type="GO" id="GO:0009279">
    <property type="term" value="C:cell outer membrane"/>
    <property type="evidence" value="ECO:0007669"/>
    <property type="project" value="UniProtKB-SubCell"/>
</dbReference>
<dbReference type="AlphaFoldDB" id="A0A0T9UPH2"/>
<dbReference type="Gene3D" id="2.170.130.10">
    <property type="entry name" value="TonB-dependent receptor, plug domain"/>
    <property type="match status" value="1"/>
</dbReference>
<dbReference type="Proteomes" id="UP000038647">
    <property type="component" value="Unassembled WGS sequence"/>
</dbReference>
<dbReference type="NCBIfam" id="TIGR01783">
    <property type="entry name" value="TonB-siderophor"/>
    <property type="match status" value="1"/>
</dbReference>
<dbReference type="PROSITE" id="PS01156">
    <property type="entry name" value="TONB_DEPENDENT_REC_2"/>
    <property type="match status" value="1"/>
</dbReference>
<keyword evidence="22" id="KW-1185">Reference proteome</keyword>
<evidence type="ECO:0000256" key="9">
    <source>
        <dbReference type="ARBA" id="ARBA00023065"/>
    </source>
</evidence>
<dbReference type="InterPro" id="IPR039426">
    <property type="entry name" value="TonB-dep_rcpt-like"/>
</dbReference>
<proteinExistence type="inferred from homology"/>
<dbReference type="Pfam" id="PF00593">
    <property type="entry name" value="TonB_dep_Rec_b-barrel"/>
    <property type="match status" value="1"/>
</dbReference>